<evidence type="ECO:0000313" key="1">
    <source>
        <dbReference type="EMBL" id="MCM1982862.1"/>
    </source>
</evidence>
<dbReference type="Pfam" id="PF10989">
    <property type="entry name" value="DUF2808"/>
    <property type="match status" value="1"/>
</dbReference>
<accession>A0ABD4T295</accession>
<gene>
    <name evidence="1" type="ORF">QQ91_0008505</name>
</gene>
<dbReference type="InterPro" id="IPR021256">
    <property type="entry name" value="DUF2808"/>
</dbReference>
<sequence length="190" mass="20793">MSPTHTSVRKALSALLFSGLLIGAVPVISTAQTNPGFSLIWGGSDRQPQKQLSYVLQYGTPKHLKERWRLSLGRQEVAMSMIRITLPSYFDGKIHAENIELRQAPKSRIFSLKKGKEIEVADVSVDPDNGVIEIIPAAPIPAGLKAEVVIDNVTNPSSGMYFVNCSIMSPGDEVPLPKNVGTWVMSFFRS</sequence>
<dbReference type="EMBL" id="JTHE03000045">
    <property type="protein sequence ID" value="MCM1982862.1"/>
    <property type="molecule type" value="Genomic_DNA"/>
</dbReference>
<keyword evidence="2" id="KW-1185">Reference proteome</keyword>
<evidence type="ECO:0000313" key="2">
    <source>
        <dbReference type="Proteomes" id="UP000031561"/>
    </source>
</evidence>
<dbReference type="Proteomes" id="UP000031561">
    <property type="component" value="Unassembled WGS sequence"/>
</dbReference>
<comment type="caution">
    <text evidence="1">The sequence shown here is derived from an EMBL/GenBank/DDBJ whole genome shotgun (WGS) entry which is preliminary data.</text>
</comment>
<dbReference type="RefSeq" id="WP_166281535.1">
    <property type="nucleotide sequence ID" value="NZ_JTHE03000045.1"/>
</dbReference>
<dbReference type="AlphaFoldDB" id="A0ABD4T295"/>
<name>A0ABD4T295_9CYAN</name>
<proteinExistence type="predicted"/>
<organism evidence="1 2">
    <name type="scientific">Lyngbya confervoides BDU141951</name>
    <dbReference type="NCBI Taxonomy" id="1574623"/>
    <lineage>
        <taxon>Bacteria</taxon>
        <taxon>Bacillati</taxon>
        <taxon>Cyanobacteriota</taxon>
        <taxon>Cyanophyceae</taxon>
        <taxon>Oscillatoriophycideae</taxon>
        <taxon>Oscillatoriales</taxon>
        <taxon>Microcoleaceae</taxon>
        <taxon>Lyngbya</taxon>
    </lineage>
</organism>
<reference evidence="1 2" key="1">
    <citation type="journal article" date="2015" name="Genome Announc.">
        <title>Draft Genome Sequence of Filamentous Marine Cyanobacterium Lyngbya confervoides Strain BDU141951.</title>
        <authorList>
            <person name="Chandrababunaidu M.M."/>
            <person name="Sen D."/>
            <person name="Tripathy S."/>
        </authorList>
    </citation>
    <scope>NUCLEOTIDE SEQUENCE [LARGE SCALE GENOMIC DNA]</scope>
    <source>
        <strain evidence="1 2">BDU141951</strain>
    </source>
</reference>
<protein>
    <submittedName>
        <fullName evidence="1">DUF2808 domain-containing protein</fullName>
    </submittedName>
</protein>